<dbReference type="GeneID" id="90543204"/>
<dbReference type="STRING" id="1529.SAMN04487885_10663"/>
<keyword evidence="2" id="KW-0812">Transmembrane</keyword>
<proteinExistence type="predicted"/>
<feature type="domain" description="Sodium/calcium exchanger membrane region" evidence="5">
    <location>
        <begin position="176"/>
        <end position="324"/>
    </location>
</feature>
<keyword evidence="7" id="KW-1185">Reference proteome</keyword>
<sequence length="326" mass="35106">MIYVFYLLLALAVIYLSLKLSYYVDLLDKTTNLSGAFLGGVMLAAVTSIPELFTSMSSVLIVRQPDMVMGNILGSNTFNLAVLGLLILFSLNKFRNSTISSSHKTTCFALIIINILLLVAAYSGLSFNILGVNIVSILILVIYVISIKTMSSSNDDQNEENSMTTDLSTKDIMIRFLIMSILLIIASIAITYATDIIATKLNLGVTFAGALLLAVATSLPEVVSSISLVSKGNINATMGNILGSNLFNLTILFVADLLLVNGSIFTMTAEANNLLMLGSMATLAITCVVITKFKSNNLTKKLSYSVYALGSIVCTTSYMLFLVLNR</sequence>
<reference evidence="6 7" key="1">
    <citation type="submission" date="2016-10" db="EMBL/GenBank/DDBJ databases">
        <authorList>
            <person name="de Groot N.N."/>
        </authorList>
    </citation>
    <scope>NUCLEOTIDE SEQUENCE [LARGE SCALE GENOMIC DNA]</scope>
    <source>
        <strain evidence="6 7">NLAE-zl-G419</strain>
    </source>
</reference>
<dbReference type="InterPro" id="IPR004481">
    <property type="entry name" value="K/Na/Ca-exchanger"/>
</dbReference>
<evidence type="ECO:0000256" key="2">
    <source>
        <dbReference type="ARBA" id="ARBA00022692"/>
    </source>
</evidence>
<evidence type="ECO:0000313" key="6">
    <source>
        <dbReference type="EMBL" id="SFF67274.1"/>
    </source>
</evidence>
<dbReference type="Proteomes" id="UP000182135">
    <property type="component" value="Unassembled WGS sequence"/>
</dbReference>
<accession>A0A1I2KK00</accession>
<dbReference type="GO" id="GO:0005262">
    <property type="term" value="F:calcium channel activity"/>
    <property type="evidence" value="ECO:0007669"/>
    <property type="project" value="TreeGrafter"/>
</dbReference>
<name>A0A1I2KK00_9CLOT</name>
<dbReference type="PANTHER" id="PTHR10846">
    <property type="entry name" value="SODIUM/POTASSIUM/CALCIUM EXCHANGER"/>
    <property type="match status" value="1"/>
</dbReference>
<dbReference type="Pfam" id="PF01699">
    <property type="entry name" value="Na_Ca_ex"/>
    <property type="match status" value="2"/>
</dbReference>
<dbReference type="InterPro" id="IPR044880">
    <property type="entry name" value="NCX_ion-bd_dom_sf"/>
</dbReference>
<dbReference type="eggNOG" id="COG0530">
    <property type="taxonomic scope" value="Bacteria"/>
</dbReference>
<gene>
    <name evidence="6" type="ORF">SAMN04487885_10663</name>
</gene>
<dbReference type="EMBL" id="FOOE01000006">
    <property type="protein sequence ID" value="SFF67274.1"/>
    <property type="molecule type" value="Genomic_DNA"/>
</dbReference>
<dbReference type="RefSeq" id="WP_022788053.1">
    <property type="nucleotide sequence ID" value="NZ_BAAACD010000012.1"/>
</dbReference>
<feature type="domain" description="Sodium/calcium exchanger membrane region" evidence="5">
    <location>
        <begin position="5"/>
        <end position="145"/>
    </location>
</feature>
<evidence type="ECO:0000313" key="7">
    <source>
        <dbReference type="Proteomes" id="UP000182135"/>
    </source>
</evidence>
<organism evidence="6 7">
    <name type="scientific">Clostridium cadaveris</name>
    <dbReference type="NCBI Taxonomy" id="1529"/>
    <lineage>
        <taxon>Bacteria</taxon>
        <taxon>Bacillati</taxon>
        <taxon>Bacillota</taxon>
        <taxon>Clostridia</taxon>
        <taxon>Eubacteriales</taxon>
        <taxon>Clostridiaceae</taxon>
        <taxon>Clostridium</taxon>
    </lineage>
</organism>
<dbReference type="GO" id="GO:0006874">
    <property type="term" value="P:intracellular calcium ion homeostasis"/>
    <property type="evidence" value="ECO:0007669"/>
    <property type="project" value="TreeGrafter"/>
</dbReference>
<dbReference type="AlphaFoldDB" id="A0A1I2KK00"/>
<evidence type="ECO:0000259" key="5">
    <source>
        <dbReference type="Pfam" id="PF01699"/>
    </source>
</evidence>
<evidence type="ECO:0000256" key="3">
    <source>
        <dbReference type="ARBA" id="ARBA00022989"/>
    </source>
</evidence>
<comment type="subcellular location">
    <subcellularLocation>
        <location evidence="1">Membrane</location>
        <topology evidence="1">Multi-pass membrane protein</topology>
    </subcellularLocation>
</comment>
<dbReference type="Gene3D" id="1.20.1420.30">
    <property type="entry name" value="NCX, central ion-binding region"/>
    <property type="match status" value="1"/>
</dbReference>
<dbReference type="InterPro" id="IPR004837">
    <property type="entry name" value="NaCa_Exmemb"/>
</dbReference>
<protein>
    <submittedName>
        <fullName evidence="6">Cation:H+ antiporter</fullName>
    </submittedName>
</protein>
<dbReference type="OrthoDB" id="9794225at2"/>
<evidence type="ECO:0000256" key="4">
    <source>
        <dbReference type="ARBA" id="ARBA00023136"/>
    </source>
</evidence>
<dbReference type="GO" id="GO:0008273">
    <property type="term" value="F:calcium, potassium:sodium antiporter activity"/>
    <property type="evidence" value="ECO:0007669"/>
    <property type="project" value="TreeGrafter"/>
</dbReference>
<dbReference type="PANTHER" id="PTHR10846:SF8">
    <property type="entry name" value="INNER MEMBRANE PROTEIN YRBG"/>
    <property type="match status" value="1"/>
</dbReference>
<dbReference type="GO" id="GO:0005886">
    <property type="term" value="C:plasma membrane"/>
    <property type="evidence" value="ECO:0007669"/>
    <property type="project" value="TreeGrafter"/>
</dbReference>
<evidence type="ECO:0000256" key="1">
    <source>
        <dbReference type="ARBA" id="ARBA00004141"/>
    </source>
</evidence>
<keyword evidence="3" id="KW-1133">Transmembrane helix</keyword>
<keyword evidence="4" id="KW-0472">Membrane</keyword>